<name>A0AAJ7S0X4_9HYME</name>
<dbReference type="GO" id="GO:0004523">
    <property type="term" value="F:RNA-DNA hybrid ribonuclease activity"/>
    <property type="evidence" value="ECO:0007669"/>
    <property type="project" value="InterPro"/>
</dbReference>
<proteinExistence type="predicted"/>
<keyword evidence="2" id="KW-1185">Reference proteome</keyword>
<dbReference type="RefSeq" id="XP_026669405.1">
    <property type="nucleotide sequence ID" value="XM_026813604.1"/>
</dbReference>
<dbReference type="Proteomes" id="UP000694925">
    <property type="component" value="Unplaced"/>
</dbReference>
<evidence type="ECO:0000259" key="1">
    <source>
        <dbReference type="PROSITE" id="PS50879"/>
    </source>
</evidence>
<protein>
    <submittedName>
        <fullName evidence="3">Uncharacterized protein LOC113464351</fullName>
    </submittedName>
</protein>
<gene>
    <name evidence="3" type="primary">LOC113464351</name>
</gene>
<dbReference type="KEGG" id="ccal:113464351"/>
<dbReference type="SUPFAM" id="SSF53098">
    <property type="entry name" value="Ribonuclease H-like"/>
    <property type="match status" value="1"/>
</dbReference>
<dbReference type="GO" id="GO:0003676">
    <property type="term" value="F:nucleic acid binding"/>
    <property type="evidence" value="ECO:0007669"/>
    <property type="project" value="InterPro"/>
</dbReference>
<evidence type="ECO:0000313" key="2">
    <source>
        <dbReference type="Proteomes" id="UP000694925"/>
    </source>
</evidence>
<sequence>MRSEWKNGRPYRFNGWNTWFTDGSKDDKGETGCAWVSDGLTNDSQAAIKTMEKSCYKSVIALECFDRLNELASVNKRVVLCWCPGHRGIPGNEEADRLAKIIVEEKRPGLEPWLPVPYADFKS</sequence>
<dbReference type="Gene3D" id="3.30.420.10">
    <property type="entry name" value="Ribonuclease H-like superfamily/Ribonuclease H"/>
    <property type="match status" value="1"/>
</dbReference>
<dbReference type="InterPro" id="IPR002156">
    <property type="entry name" value="RNaseH_domain"/>
</dbReference>
<reference evidence="3" key="1">
    <citation type="submission" date="2025-08" db="UniProtKB">
        <authorList>
            <consortium name="RefSeq"/>
        </authorList>
    </citation>
    <scope>IDENTIFICATION</scope>
    <source>
        <tissue evidence="3">Whole body</tissue>
    </source>
</reference>
<evidence type="ECO:0000313" key="3">
    <source>
        <dbReference type="RefSeq" id="XP_026669405.1"/>
    </source>
</evidence>
<dbReference type="GeneID" id="113464351"/>
<accession>A0AAJ7S0X4</accession>
<dbReference type="Pfam" id="PF00075">
    <property type="entry name" value="RNase_H"/>
    <property type="match status" value="1"/>
</dbReference>
<dbReference type="InterPro" id="IPR012337">
    <property type="entry name" value="RNaseH-like_sf"/>
</dbReference>
<dbReference type="PROSITE" id="PS50879">
    <property type="entry name" value="RNASE_H_1"/>
    <property type="match status" value="1"/>
</dbReference>
<organism evidence="2 3">
    <name type="scientific">Ceratina calcarata</name>
    <dbReference type="NCBI Taxonomy" id="156304"/>
    <lineage>
        <taxon>Eukaryota</taxon>
        <taxon>Metazoa</taxon>
        <taxon>Ecdysozoa</taxon>
        <taxon>Arthropoda</taxon>
        <taxon>Hexapoda</taxon>
        <taxon>Insecta</taxon>
        <taxon>Pterygota</taxon>
        <taxon>Neoptera</taxon>
        <taxon>Endopterygota</taxon>
        <taxon>Hymenoptera</taxon>
        <taxon>Apocrita</taxon>
        <taxon>Aculeata</taxon>
        <taxon>Apoidea</taxon>
        <taxon>Anthophila</taxon>
        <taxon>Apidae</taxon>
        <taxon>Ceratina</taxon>
        <taxon>Zadontomerus</taxon>
    </lineage>
</organism>
<dbReference type="InterPro" id="IPR036397">
    <property type="entry name" value="RNaseH_sf"/>
</dbReference>
<dbReference type="AlphaFoldDB" id="A0AAJ7S0X4"/>
<feature type="domain" description="RNase H type-1" evidence="1">
    <location>
        <begin position="1"/>
        <end position="104"/>
    </location>
</feature>